<protein>
    <submittedName>
        <fullName evidence="2">Uncharacterized protein</fullName>
    </submittedName>
</protein>
<organism evidence="2">
    <name type="scientific">Arundo donax</name>
    <name type="common">Giant reed</name>
    <name type="synonym">Donax arundinaceus</name>
    <dbReference type="NCBI Taxonomy" id="35708"/>
    <lineage>
        <taxon>Eukaryota</taxon>
        <taxon>Viridiplantae</taxon>
        <taxon>Streptophyta</taxon>
        <taxon>Embryophyta</taxon>
        <taxon>Tracheophyta</taxon>
        <taxon>Spermatophyta</taxon>
        <taxon>Magnoliopsida</taxon>
        <taxon>Liliopsida</taxon>
        <taxon>Poales</taxon>
        <taxon>Poaceae</taxon>
        <taxon>PACMAD clade</taxon>
        <taxon>Arundinoideae</taxon>
        <taxon>Arundineae</taxon>
        <taxon>Arundo</taxon>
    </lineage>
</organism>
<proteinExistence type="predicted"/>
<reference evidence="2" key="2">
    <citation type="journal article" date="2015" name="Data Brief">
        <title>Shoot transcriptome of the giant reed, Arundo donax.</title>
        <authorList>
            <person name="Barrero R.A."/>
            <person name="Guerrero F.D."/>
            <person name="Moolhuijzen P."/>
            <person name="Goolsby J.A."/>
            <person name="Tidwell J."/>
            <person name="Bellgard S.E."/>
            <person name="Bellgard M.I."/>
        </authorList>
    </citation>
    <scope>NUCLEOTIDE SEQUENCE</scope>
    <source>
        <tissue evidence="2">Shoot tissue taken approximately 20 cm above the soil surface</tissue>
    </source>
</reference>
<dbReference type="AlphaFoldDB" id="A0A0A8YZF1"/>
<name>A0A0A8YZF1_ARUDO</name>
<sequence>MSVSGTSVPKNWITGTEGRKSM</sequence>
<reference evidence="2" key="1">
    <citation type="submission" date="2014-09" db="EMBL/GenBank/DDBJ databases">
        <authorList>
            <person name="Magalhaes I.L.F."/>
            <person name="Oliveira U."/>
            <person name="Santos F.R."/>
            <person name="Vidigal T.H.D.A."/>
            <person name="Brescovit A.D."/>
            <person name="Santos A.J."/>
        </authorList>
    </citation>
    <scope>NUCLEOTIDE SEQUENCE</scope>
    <source>
        <tissue evidence="2">Shoot tissue taken approximately 20 cm above the soil surface</tissue>
    </source>
</reference>
<evidence type="ECO:0000313" key="2">
    <source>
        <dbReference type="EMBL" id="JAD27977.1"/>
    </source>
</evidence>
<accession>A0A0A8YZF1</accession>
<feature type="region of interest" description="Disordered" evidence="1">
    <location>
        <begin position="1"/>
        <end position="22"/>
    </location>
</feature>
<dbReference type="EMBL" id="GBRH01269918">
    <property type="protein sequence ID" value="JAD27977.1"/>
    <property type="molecule type" value="Transcribed_RNA"/>
</dbReference>
<evidence type="ECO:0000256" key="1">
    <source>
        <dbReference type="SAM" id="MobiDB-lite"/>
    </source>
</evidence>